<dbReference type="InterPro" id="IPR009645">
    <property type="entry name" value="GguC"/>
</dbReference>
<evidence type="ECO:0000313" key="1">
    <source>
        <dbReference type="EMBL" id="WKN35490.1"/>
    </source>
</evidence>
<accession>A0AA49GMU2</accession>
<dbReference type="SUPFAM" id="SSF56529">
    <property type="entry name" value="FAH"/>
    <property type="match status" value="1"/>
</dbReference>
<dbReference type="PIRSF" id="PIRSF033905">
    <property type="entry name" value="UCP033905"/>
    <property type="match status" value="1"/>
</dbReference>
<sequence length="321" mass="36130">MKLVQLLDDTQQPRVGIVDHDQIQLLHSISSIYDLAQQSENEQLEIASLAQQLATDAYLSYTEVARENRLRLPFDHPDPYHTWITGTGLTHLGSASSRDAMHQLEKAQEESKLTDSMRMFQMGIENGRMQGNTPGVQPEWFYKGNGLSAVAPGHPLPSPSFAMDGGEEPEIAGLYMITKQGTPKRIGFALGNEFSDHKMEKVNYLYLAHSKLRKCSYGPELLLGDLPHHITGKSKIIRNKKTVWEKEFLTGEAHMSHNLANLEYHHFKYDLFCQPGDVHVHFFGTSVLSFADKFQTSPGDIFEISADCFDHSLTNTLSPEK</sequence>
<name>A0AA49GMU2_9BACT</name>
<dbReference type="Gene3D" id="3.90.850.10">
    <property type="entry name" value="Fumarylacetoacetase-like, C-terminal domain"/>
    <property type="match status" value="1"/>
</dbReference>
<reference evidence="1" key="1">
    <citation type="journal article" date="2023" name="Comput. Struct. Biotechnol. J.">
        <title>Discovery of a novel marine Bacteroidetes with a rich repertoire of carbohydrate-active enzymes.</title>
        <authorList>
            <person name="Chen B."/>
            <person name="Liu G."/>
            <person name="Chen Q."/>
            <person name="Wang H."/>
            <person name="Liu L."/>
            <person name="Tang K."/>
        </authorList>
    </citation>
    <scope>NUCLEOTIDE SEQUENCE</scope>
    <source>
        <strain evidence="1">TK19036</strain>
    </source>
</reference>
<dbReference type="NCBIfam" id="NF040903">
    <property type="entry name" value="GguC"/>
    <property type="match status" value="1"/>
</dbReference>
<dbReference type="AlphaFoldDB" id="A0AA49GMU2"/>
<dbReference type="GO" id="GO:0003824">
    <property type="term" value="F:catalytic activity"/>
    <property type="evidence" value="ECO:0007669"/>
    <property type="project" value="InterPro"/>
</dbReference>
<gene>
    <name evidence="1" type="primary">gguC</name>
    <name evidence="1" type="ORF">K4G66_24250</name>
</gene>
<dbReference type="InterPro" id="IPR036663">
    <property type="entry name" value="Fumarylacetoacetase_C_sf"/>
</dbReference>
<dbReference type="EMBL" id="CP120682">
    <property type="protein sequence ID" value="WKN35490.1"/>
    <property type="molecule type" value="Genomic_DNA"/>
</dbReference>
<reference evidence="1" key="2">
    <citation type="journal article" date="2024" name="Antonie Van Leeuwenhoek">
        <title>Roseihalotalea indica gen. nov., sp. nov., a halophilic Bacteroidetes from mesopelagic Southwest Indian Ocean with higher carbohydrate metabolic potential.</title>
        <authorList>
            <person name="Chen B."/>
            <person name="Zhang M."/>
            <person name="Lin D."/>
            <person name="Ye J."/>
            <person name="Tang K."/>
        </authorList>
    </citation>
    <scope>NUCLEOTIDE SEQUENCE</scope>
    <source>
        <strain evidence="1">TK19036</strain>
    </source>
</reference>
<organism evidence="1">
    <name type="scientific">Roseihalotalea indica</name>
    <dbReference type="NCBI Taxonomy" id="2867963"/>
    <lineage>
        <taxon>Bacteria</taxon>
        <taxon>Pseudomonadati</taxon>
        <taxon>Bacteroidota</taxon>
        <taxon>Cytophagia</taxon>
        <taxon>Cytophagales</taxon>
        <taxon>Catalimonadaceae</taxon>
        <taxon>Roseihalotalea</taxon>
    </lineage>
</organism>
<protein>
    <submittedName>
        <fullName evidence="1">GguC family protein</fullName>
    </submittedName>
</protein>
<proteinExistence type="predicted"/>